<feature type="transmembrane region" description="Helical" evidence="1">
    <location>
        <begin position="48"/>
        <end position="67"/>
    </location>
</feature>
<keyword evidence="1" id="KW-0812">Transmembrane</keyword>
<reference evidence="2 3" key="1">
    <citation type="journal article" date="2018" name="Mycol. Prog.">
        <title>Coniella lustricola, a new species from submerged detritus.</title>
        <authorList>
            <person name="Raudabaugh D.B."/>
            <person name="Iturriaga T."/>
            <person name="Carver A."/>
            <person name="Mondo S."/>
            <person name="Pangilinan J."/>
            <person name="Lipzen A."/>
            <person name="He G."/>
            <person name="Amirebrahimi M."/>
            <person name="Grigoriev I.V."/>
            <person name="Miller A.N."/>
        </authorList>
    </citation>
    <scope>NUCLEOTIDE SEQUENCE [LARGE SCALE GENOMIC DNA]</scope>
    <source>
        <strain evidence="2 3">B22-T-1</strain>
    </source>
</reference>
<organism evidence="2 3">
    <name type="scientific">Coniella lustricola</name>
    <dbReference type="NCBI Taxonomy" id="2025994"/>
    <lineage>
        <taxon>Eukaryota</taxon>
        <taxon>Fungi</taxon>
        <taxon>Dikarya</taxon>
        <taxon>Ascomycota</taxon>
        <taxon>Pezizomycotina</taxon>
        <taxon>Sordariomycetes</taxon>
        <taxon>Sordariomycetidae</taxon>
        <taxon>Diaporthales</taxon>
        <taxon>Schizoparmaceae</taxon>
        <taxon>Coniella</taxon>
    </lineage>
</organism>
<evidence type="ECO:0000256" key="1">
    <source>
        <dbReference type="SAM" id="Phobius"/>
    </source>
</evidence>
<gene>
    <name evidence="2" type="ORF">BD289DRAFT_118285</name>
</gene>
<dbReference type="AlphaFoldDB" id="A0A2T3AFY6"/>
<dbReference type="Proteomes" id="UP000241462">
    <property type="component" value="Unassembled WGS sequence"/>
</dbReference>
<dbReference type="InParanoid" id="A0A2T3AFY6"/>
<keyword evidence="1" id="KW-1133">Transmembrane helix</keyword>
<protein>
    <submittedName>
        <fullName evidence="2">Uncharacterized protein</fullName>
    </submittedName>
</protein>
<keyword evidence="3" id="KW-1185">Reference proteome</keyword>
<accession>A0A2T3AFY6</accession>
<evidence type="ECO:0000313" key="2">
    <source>
        <dbReference type="EMBL" id="PSR97113.1"/>
    </source>
</evidence>
<proteinExistence type="predicted"/>
<sequence>MCVCVCVCRAVQPGSKGLNSRGRLSLSLTHTPLKACPRLKRGGKKKRSAEWSTDRLLLFSSLFLAIYHCKSGRSNNYSSGLGCLWPSTWQLCFCVVVVVVVVVVETHSSRCT</sequence>
<evidence type="ECO:0000313" key="3">
    <source>
        <dbReference type="Proteomes" id="UP000241462"/>
    </source>
</evidence>
<name>A0A2T3AFY6_9PEZI</name>
<feature type="transmembrane region" description="Helical" evidence="1">
    <location>
        <begin position="87"/>
        <end position="104"/>
    </location>
</feature>
<dbReference type="EMBL" id="KZ678394">
    <property type="protein sequence ID" value="PSR97113.1"/>
    <property type="molecule type" value="Genomic_DNA"/>
</dbReference>
<keyword evidence="1" id="KW-0472">Membrane</keyword>